<sequence>MTVDKTARGESRKRRLRSGRRLRPLAALQLLLVLLALLVPAACSRAGPPAEPGGGVGPDLFTAVAWVNGEPVAYGEFRTRMLELRGEVIAETAKGGADPAAKGFWTSGAGDRTPLDLLKEKTMNLLVRVKVQQIAAKEAGIAGDIGYKAFLIQLDAENRTRSSRLRLGEPVYGPEQYSEKAYYRYTLANLELALRKWLAKEDGDRSGKPLDDERYEAWLNREAANAEIRVNSSVYDKLSVEIAP</sequence>
<keyword evidence="2" id="KW-1185">Reference proteome</keyword>
<evidence type="ECO:0000313" key="1">
    <source>
        <dbReference type="EMBL" id="NGM82415.1"/>
    </source>
</evidence>
<dbReference type="EMBL" id="JAAKGU010000003">
    <property type="protein sequence ID" value="NGM82415.1"/>
    <property type="molecule type" value="Genomic_DNA"/>
</dbReference>
<protein>
    <submittedName>
        <fullName evidence="1">Uncharacterized protein</fullName>
    </submittedName>
</protein>
<name>A0A6M1PJB7_9BACL</name>
<dbReference type="AlphaFoldDB" id="A0A6M1PJB7"/>
<proteinExistence type="predicted"/>
<dbReference type="Proteomes" id="UP000480151">
    <property type="component" value="Unassembled WGS sequence"/>
</dbReference>
<gene>
    <name evidence="1" type="ORF">G5B47_08295</name>
</gene>
<dbReference type="RefSeq" id="WP_165096753.1">
    <property type="nucleotide sequence ID" value="NZ_JAAKGU010000003.1"/>
</dbReference>
<comment type="caution">
    <text evidence="1">The sequence shown here is derived from an EMBL/GenBank/DDBJ whole genome shotgun (WGS) entry which is preliminary data.</text>
</comment>
<accession>A0A6M1PJB7</accession>
<evidence type="ECO:0000313" key="2">
    <source>
        <dbReference type="Proteomes" id="UP000480151"/>
    </source>
</evidence>
<organism evidence="1 2">
    <name type="scientific">Paenibacillus apii</name>
    <dbReference type="NCBI Taxonomy" id="1850370"/>
    <lineage>
        <taxon>Bacteria</taxon>
        <taxon>Bacillati</taxon>
        <taxon>Bacillota</taxon>
        <taxon>Bacilli</taxon>
        <taxon>Bacillales</taxon>
        <taxon>Paenibacillaceae</taxon>
        <taxon>Paenibacillus</taxon>
    </lineage>
</organism>
<reference evidence="1 2" key="1">
    <citation type="submission" date="2020-02" db="EMBL/GenBank/DDBJ databases">
        <authorList>
            <person name="Gao J."/>
            <person name="Sun J."/>
        </authorList>
    </citation>
    <scope>NUCLEOTIDE SEQUENCE [LARGE SCALE GENOMIC DNA]</scope>
    <source>
        <strain evidence="1 2">7124</strain>
    </source>
</reference>